<name>A0A921YQR8_MANSE</name>
<protein>
    <submittedName>
        <fullName evidence="1">Uncharacterized protein</fullName>
    </submittedName>
</protein>
<keyword evidence="2" id="KW-1185">Reference proteome</keyword>
<reference evidence="1" key="1">
    <citation type="journal article" date="2016" name="Insect Biochem. Mol. Biol.">
        <title>Multifaceted biological insights from a draft genome sequence of the tobacco hornworm moth, Manduca sexta.</title>
        <authorList>
            <person name="Kanost M.R."/>
            <person name="Arrese E.L."/>
            <person name="Cao X."/>
            <person name="Chen Y.R."/>
            <person name="Chellapilla S."/>
            <person name="Goldsmith M.R."/>
            <person name="Grosse-Wilde E."/>
            <person name="Heckel D.G."/>
            <person name="Herndon N."/>
            <person name="Jiang H."/>
            <person name="Papanicolaou A."/>
            <person name="Qu J."/>
            <person name="Soulages J.L."/>
            <person name="Vogel H."/>
            <person name="Walters J."/>
            <person name="Waterhouse R.M."/>
            <person name="Ahn S.J."/>
            <person name="Almeida F.C."/>
            <person name="An C."/>
            <person name="Aqrawi P."/>
            <person name="Bretschneider A."/>
            <person name="Bryant W.B."/>
            <person name="Bucks S."/>
            <person name="Chao H."/>
            <person name="Chevignon G."/>
            <person name="Christen J.M."/>
            <person name="Clarke D.F."/>
            <person name="Dittmer N.T."/>
            <person name="Ferguson L.C.F."/>
            <person name="Garavelou S."/>
            <person name="Gordon K.H.J."/>
            <person name="Gunaratna R.T."/>
            <person name="Han Y."/>
            <person name="Hauser F."/>
            <person name="He Y."/>
            <person name="Heidel-Fischer H."/>
            <person name="Hirsh A."/>
            <person name="Hu Y."/>
            <person name="Jiang H."/>
            <person name="Kalra D."/>
            <person name="Klinner C."/>
            <person name="Konig C."/>
            <person name="Kovar C."/>
            <person name="Kroll A.R."/>
            <person name="Kuwar S.S."/>
            <person name="Lee S.L."/>
            <person name="Lehman R."/>
            <person name="Li K."/>
            <person name="Li Z."/>
            <person name="Liang H."/>
            <person name="Lovelace S."/>
            <person name="Lu Z."/>
            <person name="Mansfield J.H."/>
            <person name="McCulloch K.J."/>
            <person name="Mathew T."/>
            <person name="Morton B."/>
            <person name="Muzny D.M."/>
            <person name="Neunemann D."/>
            <person name="Ongeri F."/>
            <person name="Pauchet Y."/>
            <person name="Pu L.L."/>
            <person name="Pyrousis I."/>
            <person name="Rao X.J."/>
            <person name="Redding A."/>
            <person name="Roesel C."/>
            <person name="Sanchez-Gracia A."/>
            <person name="Schaack S."/>
            <person name="Shukla A."/>
            <person name="Tetreau G."/>
            <person name="Wang Y."/>
            <person name="Xiong G.H."/>
            <person name="Traut W."/>
            <person name="Walsh T.K."/>
            <person name="Worley K.C."/>
            <person name="Wu D."/>
            <person name="Wu W."/>
            <person name="Wu Y.Q."/>
            <person name="Zhang X."/>
            <person name="Zou Z."/>
            <person name="Zucker H."/>
            <person name="Briscoe A.D."/>
            <person name="Burmester T."/>
            <person name="Clem R.J."/>
            <person name="Feyereisen R."/>
            <person name="Grimmelikhuijzen C.J.P."/>
            <person name="Hamodrakas S.J."/>
            <person name="Hansson B.S."/>
            <person name="Huguet E."/>
            <person name="Jermiin L.S."/>
            <person name="Lan Q."/>
            <person name="Lehman H.K."/>
            <person name="Lorenzen M."/>
            <person name="Merzendorfer H."/>
            <person name="Michalopoulos I."/>
            <person name="Morton D.B."/>
            <person name="Muthukrishnan S."/>
            <person name="Oakeshott J.G."/>
            <person name="Palmer W."/>
            <person name="Park Y."/>
            <person name="Passarelli A.L."/>
            <person name="Rozas J."/>
            <person name="Schwartz L.M."/>
            <person name="Smith W."/>
            <person name="Southgate A."/>
            <person name="Vilcinskas A."/>
            <person name="Vogt R."/>
            <person name="Wang P."/>
            <person name="Werren J."/>
            <person name="Yu X.Q."/>
            <person name="Zhou J.J."/>
            <person name="Brown S.J."/>
            <person name="Scherer S.E."/>
            <person name="Richards S."/>
            <person name="Blissard G.W."/>
        </authorList>
    </citation>
    <scope>NUCLEOTIDE SEQUENCE</scope>
</reference>
<accession>A0A921YQR8</accession>
<dbReference type="AlphaFoldDB" id="A0A921YQR8"/>
<dbReference type="EMBL" id="JH668306">
    <property type="protein sequence ID" value="KAG6443876.1"/>
    <property type="molecule type" value="Genomic_DNA"/>
</dbReference>
<evidence type="ECO:0000313" key="2">
    <source>
        <dbReference type="Proteomes" id="UP000791440"/>
    </source>
</evidence>
<sequence length="51" mass="6026">MPDRLFMVQRFLKSSVVLLREQVFRSSNPVTVRLRVTKVSPTYVTAHLKMY</sequence>
<proteinExistence type="predicted"/>
<reference evidence="1" key="2">
    <citation type="submission" date="2020-12" db="EMBL/GenBank/DDBJ databases">
        <authorList>
            <person name="Kanost M."/>
        </authorList>
    </citation>
    <scope>NUCLEOTIDE SEQUENCE</scope>
</reference>
<evidence type="ECO:0000313" key="1">
    <source>
        <dbReference type="EMBL" id="KAG6443876.1"/>
    </source>
</evidence>
<gene>
    <name evidence="1" type="ORF">O3G_MSEX003120</name>
</gene>
<organism evidence="1 2">
    <name type="scientific">Manduca sexta</name>
    <name type="common">Tobacco hawkmoth</name>
    <name type="synonym">Tobacco hornworm</name>
    <dbReference type="NCBI Taxonomy" id="7130"/>
    <lineage>
        <taxon>Eukaryota</taxon>
        <taxon>Metazoa</taxon>
        <taxon>Ecdysozoa</taxon>
        <taxon>Arthropoda</taxon>
        <taxon>Hexapoda</taxon>
        <taxon>Insecta</taxon>
        <taxon>Pterygota</taxon>
        <taxon>Neoptera</taxon>
        <taxon>Endopterygota</taxon>
        <taxon>Lepidoptera</taxon>
        <taxon>Glossata</taxon>
        <taxon>Ditrysia</taxon>
        <taxon>Bombycoidea</taxon>
        <taxon>Sphingidae</taxon>
        <taxon>Sphinginae</taxon>
        <taxon>Sphingini</taxon>
        <taxon>Manduca</taxon>
    </lineage>
</organism>
<dbReference type="Proteomes" id="UP000791440">
    <property type="component" value="Unassembled WGS sequence"/>
</dbReference>
<comment type="caution">
    <text evidence="1">The sequence shown here is derived from an EMBL/GenBank/DDBJ whole genome shotgun (WGS) entry which is preliminary data.</text>
</comment>